<dbReference type="Proteomes" id="UP000189021">
    <property type="component" value="Unassembled WGS sequence"/>
</dbReference>
<accession>A0AB36JU10</accession>
<proteinExistence type="predicted"/>
<dbReference type="SUPFAM" id="SSF103084">
    <property type="entry name" value="Holliday junction resolvase RusA"/>
    <property type="match status" value="1"/>
</dbReference>
<feature type="non-terminal residue" evidence="1">
    <location>
        <position position="104"/>
    </location>
</feature>
<dbReference type="RefSeq" id="WP_077659814.1">
    <property type="nucleotide sequence ID" value="NZ_MUEK01000035.1"/>
</dbReference>
<dbReference type="GO" id="GO:0006281">
    <property type="term" value="P:DNA repair"/>
    <property type="evidence" value="ECO:0007669"/>
    <property type="project" value="InterPro"/>
</dbReference>
<dbReference type="GO" id="GO:0000287">
    <property type="term" value="F:magnesium ion binding"/>
    <property type="evidence" value="ECO:0007669"/>
    <property type="project" value="InterPro"/>
</dbReference>
<gene>
    <name evidence="1" type="ORF">BZG00_15650</name>
</gene>
<organism evidence="1 2">
    <name type="scientific">Salinivibrio kushneri</name>
    <dbReference type="NCBI Taxonomy" id="1908198"/>
    <lineage>
        <taxon>Bacteria</taxon>
        <taxon>Pseudomonadati</taxon>
        <taxon>Pseudomonadota</taxon>
        <taxon>Gammaproteobacteria</taxon>
        <taxon>Vibrionales</taxon>
        <taxon>Vibrionaceae</taxon>
        <taxon>Salinivibrio</taxon>
    </lineage>
</organism>
<reference evidence="1 2" key="1">
    <citation type="journal article" date="2017" name="Genome Announc.">
        <title>Draft Genome Sequences of Salinivibrio proteolyticus, Salinivibrio sharmensis, Salinivibrio siamensis, Salinivibrio costicola subsp. alcaliphilus, Salinivibrio costicola subsp. vallismortis, and 29 New Isolates Belonging to the Genus Salinivibrio.</title>
        <authorList>
            <person name="Lopez-Hermoso C."/>
            <person name="de la Haba R.R."/>
            <person name="Sanchez-Porro C."/>
            <person name="Bayliss S.C."/>
            <person name="Feil E.J."/>
            <person name="Ventosa A."/>
        </authorList>
    </citation>
    <scope>NUCLEOTIDE SEQUENCE [LARGE SCALE GENOMIC DNA]</scope>
    <source>
        <strain evidence="1 2">AL184</strain>
    </source>
</reference>
<name>A0AB36JU10_9GAMM</name>
<dbReference type="AlphaFoldDB" id="A0AB36JU10"/>
<evidence type="ECO:0000313" key="1">
    <source>
        <dbReference type="EMBL" id="OOE37400.1"/>
    </source>
</evidence>
<dbReference type="InterPro" id="IPR036614">
    <property type="entry name" value="RusA-like_sf"/>
</dbReference>
<keyword evidence="2" id="KW-1185">Reference proteome</keyword>
<protein>
    <submittedName>
        <fullName evidence="1">Uncharacterized protein</fullName>
    </submittedName>
</protein>
<evidence type="ECO:0000313" key="2">
    <source>
        <dbReference type="Proteomes" id="UP000189021"/>
    </source>
</evidence>
<dbReference type="EMBL" id="MUEK01000035">
    <property type="protein sequence ID" value="OOE37400.1"/>
    <property type="molecule type" value="Genomic_DNA"/>
</dbReference>
<sequence>MIKITLPIYWTQHFKTKKDKTVLVGMNWYRNAFYIVQNKMKQKFSGLVEDQLDGTRIQGPYTLHIDLYYKNPTCDGSNIVALMEKVALDALQHNKAVEQDNVLF</sequence>
<dbReference type="GO" id="GO:0006310">
    <property type="term" value="P:DNA recombination"/>
    <property type="evidence" value="ECO:0007669"/>
    <property type="project" value="InterPro"/>
</dbReference>
<comment type="caution">
    <text evidence="1">The sequence shown here is derived from an EMBL/GenBank/DDBJ whole genome shotgun (WGS) entry which is preliminary data.</text>
</comment>